<dbReference type="PROSITE" id="PS00012">
    <property type="entry name" value="PHOSPHOPANTETHEINE"/>
    <property type="match status" value="1"/>
</dbReference>
<dbReference type="EMBL" id="CP163445">
    <property type="protein sequence ID" value="XDQ77059.1"/>
    <property type="molecule type" value="Genomic_DNA"/>
</dbReference>
<feature type="domain" description="Carrier" evidence="6">
    <location>
        <begin position="822"/>
        <end position="897"/>
    </location>
</feature>
<organism evidence="7">
    <name type="scientific">Streptomyces sp. Y1</name>
    <dbReference type="NCBI Taxonomy" id="3238634"/>
    <lineage>
        <taxon>Bacteria</taxon>
        <taxon>Bacillati</taxon>
        <taxon>Actinomycetota</taxon>
        <taxon>Actinomycetes</taxon>
        <taxon>Kitasatosporales</taxon>
        <taxon>Streptomycetaceae</taxon>
        <taxon>Streptomyces</taxon>
    </lineage>
</organism>
<dbReference type="Gene3D" id="1.10.1200.10">
    <property type="entry name" value="ACP-like"/>
    <property type="match status" value="1"/>
</dbReference>
<dbReference type="InterPro" id="IPR009081">
    <property type="entry name" value="PP-bd_ACP"/>
</dbReference>
<dbReference type="Gene3D" id="3.90.180.10">
    <property type="entry name" value="Medium-chain alcohol dehydrogenases, catalytic domain"/>
    <property type="match status" value="1"/>
</dbReference>
<dbReference type="SUPFAM" id="SSF50129">
    <property type="entry name" value="GroES-like"/>
    <property type="match status" value="1"/>
</dbReference>
<dbReference type="GO" id="GO:0016491">
    <property type="term" value="F:oxidoreductase activity"/>
    <property type="evidence" value="ECO:0007669"/>
    <property type="project" value="InterPro"/>
</dbReference>
<gene>
    <name evidence="7" type="ORF">AB2U05_00450</name>
</gene>
<dbReference type="Gene3D" id="3.40.50.11460">
    <property type="match status" value="1"/>
</dbReference>
<dbReference type="InterPro" id="IPR057326">
    <property type="entry name" value="KR_dom"/>
</dbReference>
<sequence length="992" mass="103437">MPFAWTGVELFATEAVAVRARLTFSGTETVRVEVTDVTGRPVLSVASLDLRPLAVSAVGRVESLFRVDWVPAEVGGSLGEWAVLGDCEAVGGRRFADLGALAASGFMPAVVVLPVAGEVAEVLPVVQRWLAERRWDGARLVVVTRGATVEAGAAGVWGLVRSVQAEEPGRVMLLDLDGSVRSLEALPGALAAGEPQAALRDGELFVPRLGRVDHGELLPVPMETPWRVDAVTAGTLDGLGVLAVEPRAPGPGEVRVEIRAAGVNFRDVLGALGMYPGEIVLGSEFAGVVVEVGQGVDQLTVGDRVFGMARGTFGSECVVDARLAARIPCGWSFVRAASVPVVFLTAFYGLVELGRLRSGESVLVHAAAGGVGMAAVQLAGHLGAEVFATASEAKWPVVEGLGVDAARIGSSRDLSFEDTVRTASGGRGVNVVVNSLAGEFVDASARLLGEGGRFLEMGKTDIRPDGWAAAEGIVYRPFDLLDAGPELIGGMLARLVELFEQGVLVPLPVRVWDVRRAGEALRYMSQARHVGKVVLTVPRPIPPAGTVLVTGGTGALGALVARHLVTHHGVRELVLTSRRGPDAPGAADLVADLRALGAEVSVVACDVADEAAVRALVAGIGERLTAVVHTAGVLDDATVAALTPERLARVRRPKVDAVRHLHEATRHLDLATFVVFSSVAGVLGTAGQGAYASANAALDALMADRRAQGLPALSLAWGQWDGPGMAAGLAETDLARMARTGIRPMSADEALALLDAALRRDEPVLVPARLDPAALARRDDLPPILSRLVRVPRRRAAATGTTESPTTLTHRLAALPEAQQRELLDDLVRGHAATVLGHGDPLAVDMHRGFLELGFDSLTAVELRNRLQRATGLRLPTTLIFDYPAPAALAGHVHEELRPAGTAPAAPGLDELDRLEAAVAALAADSDHRDRLARRIRSLLWKVEADPAPAGGPDGTHGPDATNGPGGSDGGGLGAASDDEMFALIDKELGRP</sequence>
<keyword evidence="1" id="KW-0596">Phosphopantetheine</keyword>
<dbReference type="Gene3D" id="3.10.129.110">
    <property type="entry name" value="Polyketide synthase dehydratase"/>
    <property type="match status" value="1"/>
</dbReference>
<dbReference type="InterPro" id="IPR036291">
    <property type="entry name" value="NAD(P)-bd_dom_sf"/>
</dbReference>
<keyword evidence="3" id="KW-0808">Transferase</keyword>
<feature type="compositionally biased region" description="Gly residues" evidence="5">
    <location>
        <begin position="964"/>
        <end position="974"/>
    </location>
</feature>
<dbReference type="InterPro" id="IPR013154">
    <property type="entry name" value="ADH-like_N"/>
</dbReference>
<dbReference type="InterPro" id="IPR006162">
    <property type="entry name" value="Ppantetheine_attach_site"/>
</dbReference>
<dbReference type="InterPro" id="IPR036736">
    <property type="entry name" value="ACP-like_sf"/>
</dbReference>
<protein>
    <submittedName>
        <fullName evidence="7">SDR family NAD(P)-dependent oxidoreductase</fullName>
    </submittedName>
</protein>
<evidence type="ECO:0000313" key="7">
    <source>
        <dbReference type="EMBL" id="XDQ77059.1"/>
    </source>
</evidence>
<evidence type="ECO:0000256" key="1">
    <source>
        <dbReference type="ARBA" id="ARBA00022450"/>
    </source>
</evidence>
<dbReference type="PANTHER" id="PTHR43775">
    <property type="entry name" value="FATTY ACID SYNTHASE"/>
    <property type="match status" value="1"/>
</dbReference>
<dbReference type="InterPro" id="IPR020843">
    <property type="entry name" value="ER"/>
</dbReference>
<dbReference type="GO" id="GO:0031177">
    <property type="term" value="F:phosphopantetheine binding"/>
    <property type="evidence" value="ECO:0007669"/>
    <property type="project" value="InterPro"/>
</dbReference>
<dbReference type="CDD" id="cd05195">
    <property type="entry name" value="enoyl_red"/>
    <property type="match status" value="1"/>
</dbReference>
<dbReference type="FunFam" id="3.40.50.720:FF:000209">
    <property type="entry name" value="Polyketide synthase Pks12"/>
    <property type="match status" value="1"/>
</dbReference>
<evidence type="ECO:0000256" key="3">
    <source>
        <dbReference type="ARBA" id="ARBA00022679"/>
    </source>
</evidence>
<dbReference type="SMART" id="SM00822">
    <property type="entry name" value="PKS_KR"/>
    <property type="match status" value="1"/>
</dbReference>
<dbReference type="InterPro" id="IPR013968">
    <property type="entry name" value="PKS_KR"/>
</dbReference>
<dbReference type="Pfam" id="PF00550">
    <property type="entry name" value="PP-binding"/>
    <property type="match status" value="1"/>
</dbReference>
<dbReference type="Pfam" id="PF22953">
    <property type="entry name" value="SpnB_Rossmann"/>
    <property type="match status" value="1"/>
</dbReference>
<evidence type="ECO:0000259" key="6">
    <source>
        <dbReference type="PROSITE" id="PS50075"/>
    </source>
</evidence>
<dbReference type="InterPro" id="IPR050091">
    <property type="entry name" value="PKS_NRPS_Biosynth_Enz"/>
</dbReference>
<accession>A0AB39TGA3</accession>
<dbReference type="Gene3D" id="3.40.50.720">
    <property type="entry name" value="NAD(P)-binding Rossmann-like Domain"/>
    <property type="match status" value="1"/>
</dbReference>
<dbReference type="FunFam" id="1.10.1200.10:FF:000007">
    <property type="entry name" value="Probable polyketide synthase pks17"/>
    <property type="match status" value="1"/>
</dbReference>
<proteinExistence type="predicted"/>
<keyword evidence="4" id="KW-0511">Multifunctional enzyme</keyword>
<dbReference type="Pfam" id="PF13602">
    <property type="entry name" value="ADH_zinc_N_2"/>
    <property type="match status" value="1"/>
</dbReference>
<dbReference type="CDD" id="cd08956">
    <property type="entry name" value="KR_3_FAS_SDR_x"/>
    <property type="match status" value="1"/>
</dbReference>
<dbReference type="SMART" id="SM00823">
    <property type="entry name" value="PKS_PP"/>
    <property type="match status" value="1"/>
</dbReference>
<dbReference type="SUPFAM" id="SSF51735">
    <property type="entry name" value="NAD(P)-binding Rossmann-fold domains"/>
    <property type="match status" value="3"/>
</dbReference>
<reference evidence="7" key="1">
    <citation type="submission" date="2024-07" db="EMBL/GenBank/DDBJ databases">
        <authorList>
            <person name="Yu S.T."/>
        </authorList>
    </citation>
    <scope>NUCLEOTIDE SEQUENCE</scope>
    <source>
        <strain evidence="7">Y1</strain>
    </source>
</reference>
<dbReference type="InterPro" id="IPR055123">
    <property type="entry name" value="SpnB-like_Rossmann"/>
</dbReference>
<dbReference type="InterPro" id="IPR011032">
    <property type="entry name" value="GroES-like_sf"/>
</dbReference>
<evidence type="ECO:0000256" key="4">
    <source>
        <dbReference type="ARBA" id="ARBA00023268"/>
    </source>
</evidence>
<dbReference type="RefSeq" id="WP_369182056.1">
    <property type="nucleotide sequence ID" value="NZ_CP163445.1"/>
</dbReference>
<dbReference type="SMART" id="SM00829">
    <property type="entry name" value="PKS_ER"/>
    <property type="match status" value="1"/>
</dbReference>
<dbReference type="PANTHER" id="PTHR43775:SF51">
    <property type="entry name" value="INACTIVE PHENOLPHTHIOCEROL SYNTHESIS POLYKETIDE SYNTHASE TYPE I PKS1-RELATED"/>
    <property type="match status" value="1"/>
</dbReference>
<evidence type="ECO:0000256" key="5">
    <source>
        <dbReference type="SAM" id="MobiDB-lite"/>
    </source>
</evidence>
<name>A0AB39TGA3_9ACTN</name>
<dbReference type="InterPro" id="IPR020806">
    <property type="entry name" value="PKS_PP-bd"/>
</dbReference>
<dbReference type="Pfam" id="PF08659">
    <property type="entry name" value="KR"/>
    <property type="match status" value="1"/>
</dbReference>
<dbReference type="GO" id="GO:0017000">
    <property type="term" value="P:antibiotic biosynthetic process"/>
    <property type="evidence" value="ECO:0007669"/>
    <property type="project" value="UniProtKB-ARBA"/>
</dbReference>
<feature type="region of interest" description="Disordered" evidence="5">
    <location>
        <begin position="945"/>
        <end position="992"/>
    </location>
</feature>
<dbReference type="PROSITE" id="PS50075">
    <property type="entry name" value="CARRIER"/>
    <property type="match status" value="1"/>
</dbReference>
<dbReference type="SUPFAM" id="SSF47336">
    <property type="entry name" value="ACP-like"/>
    <property type="match status" value="1"/>
</dbReference>
<dbReference type="AlphaFoldDB" id="A0AB39TGA3"/>
<dbReference type="GO" id="GO:0004312">
    <property type="term" value="F:fatty acid synthase activity"/>
    <property type="evidence" value="ECO:0007669"/>
    <property type="project" value="TreeGrafter"/>
</dbReference>
<dbReference type="SMART" id="SM01294">
    <property type="entry name" value="PKS_PP_betabranch"/>
    <property type="match status" value="1"/>
</dbReference>
<dbReference type="GO" id="GO:0006633">
    <property type="term" value="P:fatty acid biosynthetic process"/>
    <property type="evidence" value="ECO:0007669"/>
    <property type="project" value="TreeGrafter"/>
</dbReference>
<dbReference type="Pfam" id="PF08240">
    <property type="entry name" value="ADH_N"/>
    <property type="match status" value="1"/>
</dbReference>
<evidence type="ECO:0000256" key="2">
    <source>
        <dbReference type="ARBA" id="ARBA00022553"/>
    </source>
</evidence>
<dbReference type="InterPro" id="IPR042104">
    <property type="entry name" value="PKS_dehydratase_sf"/>
</dbReference>
<keyword evidence="2" id="KW-0597">Phosphoprotein</keyword>